<proteinExistence type="predicted"/>
<dbReference type="InterPro" id="IPR029058">
    <property type="entry name" value="AB_hydrolase_fold"/>
</dbReference>
<evidence type="ECO:0000313" key="4">
    <source>
        <dbReference type="Proteomes" id="UP000253083"/>
    </source>
</evidence>
<keyword evidence="1 3" id="KW-0378">Hydrolase</keyword>
<feature type="domain" description="Serine aminopeptidase S33" evidence="2">
    <location>
        <begin position="33"/>
        <end position="250"/>
    </location>
</feature>
<dbReference type="InterPro" id="IPR022742">
    <property type="entry name" value="Hydrolase_4"/>
</dbReference>
<dbReference type="Gene3D" id="3.40.50.1820">
    <property type="entry name" value="alpha/beta hydrolase"/>
    <property type="match status" value="1"/>
</dbReference>
<dbReference type="Proteomes" id="UP000253083">
    <property type="component" value="Unassembled WGS sequence"/>
</dbReference>
<comment type="caution">
    <text evidence="3">The sequence shown here is derived from an EMBL/GenBank/DDBJ whole genome shotgun (WGS) entry which is preliminary data.</text>
</comment>
<dbReference type="GO" id="GO:0016020">
    <property type="term" value="C:membrane"/>
    <property type="evidence" value="ECO:0007669"/>
    <property type="project" value="TreeGrafter"/>
</dbReference>
<dbReference type="InterPro" id="IPR050266">
    <property type="entry name" value="AB_hydrolase_sf"/>
</dbReference>
<evidence type="ECO:0000259" key="2">
    <source>
        <dbReference type="Pfam" id="PF12146"/>
    </source>
</evidence>
<dbReference type="Pfam" id="PF12146">
    <property type="entry name" value="Hydrolase_4"/>
    <property type="match status" value="1"/>
</dbReference>
<dbReference type="InParanoid" id="A0A395JL31"/>
<dbReference type="AlphaFoldDB" id="A0A395JL31"/>
<evidence type="ECO:0000256" key="1">
    <source>
        <dbReference type="ARBA" id="ARBA00022801"/>
    </source>
</evidence>
<dbReference type="OrthoDB" id="9785076at2"/>
<name>A0A395JL31_9GAMM</name>
<protein>
    <submittedName>
        <fullName evidence="3">Putative alpha/beta hydrolase</fullName>
    </submittedName>
</protein>
<evidence type="ECO:0000313" key="3">
    <source>
        <dbReference type="EMBL" id="RBP48436.1"/>
    </source>
</evidence>
<accession>A0A395JL31</accession>
<dbReference type="PIRSF" id="PIRSF037442">
    <property type="entry name" value="UCP037442_abhydr"/>
    <property type="match status" value="1"/>
</dbReference>
<dbReference type="PANTHER" id="PTHR43798">
    <property type="entry name" value="MONOACYLGLYCEROL LIPASE"/>
    <property type="match status" value="1"/>
</dbReference>
<gene>
    <name evidence="3" type="ORF">DFR28_10738</name>
</gene>
<organism evidence="3 4">
    <name type="scientific">Arenicella xantha</name>
    <dbReference type="NCBI Taxonomy" id="644221"/>
    <lineage>
        <taxon>Bacteria</taxon>
        <taxon>Pseudomonadati</taxon>
        <taxon>Pseudomonadota</taxon>
        <taxon>Gammaproteobacteria</taxon>
        <taxon>Arenicellales</taxon>
        <taxon>Arenicellaceae</taxon>
        <taxon>Arenicella</taxon>
    </lineage>
</organism>
<dbReference type="SUPFAM" id="SSF53474">
    <property type="entry name" value="alpha/beta-Hydrolases"/>
    <property type="match status" value="1"/>
</dbReference>
<sequence>MPAPAARHLETIPFTADDGVSNALCLVKAHPTAKHTVLMMPAMGVPAHKYEPLMQALAQLGVTAGVFDLRGHGASSIRPSRKVDFSYSELVEHDLPAAINTIRHHTNNRPITLLGHSLGGQVSMLSLANSNIDINGIALVASCSVYYRGWPWPESWSILLFSQVCNLTAQLCGYFPGHRFRFGGNEARGVMRDWAHNARTGTYRLAHSKVDYEARLKQINIPVLAINFTDDKLAPASATQKLLEKLDQKSPQHCVILDGSMLGTKRADHFAFLRHPNKVAETVVNWLNPHG</sequence>
<dbReference type="EMBL" id="QNRT01000007">
    <property type="protein sequence ID" value="RBP48436.1"/>
    <property type="molecule type" value="Genomic_DNA"/>
</dbReference>
<dbReference type="RefSeq" id="WP_113955697.1">
    <property type="nucleotide sequence ID" value="NZ_QNRT01000007.1"/>
</dbReference>
<dbReference type="PANTHER" id="PTHR43798:SF31">
    <property type="entry name" value="AB HYDROLASE SUPERFAMILY PROTEIN YCLE"/>
    <property type="match status" value="1"/>
</dbReference>
<dbReference type="GO" id="GO:0016787">
    <property type="term" value="F:hydrolase activity"/>
    <property type="evidence" value="ECO:0007669"/>
    <property type="project" value="UniProtKB-KW"/>
</dbReference>
<dbReference type="InterPro" id="IPR017208">
    <property type="entry name" value="UCP037442_abhydr"/>
</dbReference>
<reference evidence="3 4" key="1">
    <citation type="submission" date="2018-06" db="EMBL/GenBank/DDBJ databases">
        <title>Genomic Encyclopedia of Type Strains, Phase IV (KMG-IV): sequencing the most valuable type-strain genomes for metagenomic binning, comparative biology and taxonomic classification.</title>
        <authorList>
            <person name="Goeker M."/>
        </authorList>
    </citation>
    <scope>NUCLEOTIDE SEQUENCE [LARGE SCALE GENOMIC DNA]</scope>
    <source>
        <strain evidence="3 4">DSM 24032</strain>
    </source>
</reference>
<keyword evidence="4" id="KW-1185">Reference proteome</keyword>